<name>A0A4D6Y1L5_BUCMH</name>
<evidence type="ECO:0000313" key="4">
    <source>
        <dbReference type="Proteomes" id="UP000298566"/>
    </source>
</evidence>
<reference evidence="3 4" key="1">
    <citation type="submission" date="2018-10" db="EMBL/GenBank/DDBJ databases">
        <title>Comparative functional genomics of the obligate endosymbiont Buchnera aphidicola.</title>
        <authorList>
            <person name="Chong R.A."/>
        </authorList>
    </citation>
    <scope>NUCLEOTIDE SEQUENCE [LARGE SCALE GENOMIC DNA]</scope>
    <source>
        <strain evidence="3 4">Mrh</strain>
    </source>
</reference>
<dbReference type="GO" id="GO:0005829">
    <property type="term" value="C:cytosol"/>
    <property type="evidence" value="ECO:0007669"/>
    <property type="project" value="TreeGrafter"/>
</dbReference>
<dbReference type="Proteomes" id="UP000298566">
    <property type="component" value="Chromosome"/>
</dbReference>
<organism evidence="3 4">
    <name type="scientific">Buchnera aphidicola subsp. Melaphis rhois</name>
    <dbReference type="NCBI Taxonomy" id="118103"/>
    <lineage>
        <taxon>Bacteria</taxon>
        <taxon>Pseudomonadati</taxon>
        <taxon>Pseudomonadota</taxon>
        <taxon>Gammaproteobacteria</taxon>
        <taxon>Enterobacterales</taxon>
        <taxon>Erwiniaceae</taxon>
        <taxon>Buchnera</taxon>
    </lineage>
</organism>
<evidence type="ECO:0000256" key="2">
    <source>
        <dbReference type="HAMAP-Rule" id="MF_00758"/>
    </source>
</evidence>
<protein>
    <recommendedName>
        <fullName evidence="2">UPF0301 protein D9V73_02575</fullName>
    </recommendedName>
</protein>
<evidence type="ECO:0000313" key="3">
    <source>
        <dbReference type="EMBL" id="QCI23502.1"/>
    </source>
</evidence>
<gene>
    <name evidence="3" type="ORF">D9V73_02575</name>
</gene>
<dbReference type="SUPFAM" id="SSF143456">
    <property type="entry name" value="VC0467-like"/>
    <property type="match status" value="1"/>
</dbReference>
<dbReference type="InterPro" id="IPR003774">
    <property type="entry name" value="AlgH-like"/>
</dbReference>
<evidence type="ECO:0000256" key="1">
    <source>
        <dbReference type="ARBA" id="ARBA00009600"/>
    </source>
</evidence>
<proteinExistence type="inferred from homology"/>
<dbReference type="HAMAP" id="MF_00758">
    <property type="entry name" value="UPF0301"/>
    <property type="match status" value="1"/>
</dbReference>
<dbReference type="AlphaFoldDB" id="A0A4D6Y1L5"/>
<sequence>MKISLKHHFLIAMPGLQNPFFKQSVIYICKHDKNGAMGIVINKPIENLTIKKILNKLNINIPPNDYINNLNKSVIIGGPISEDRGFILHSFKKKFVSSILISKNVFITSSRDVLEYIANHTKSNNILMTLGHCIWQKNQLENEILDNIWLTASANNNILFNTPLSERWIESARNIGVDIFRLTTNFGHA</sequence>
<dbReference type="PANTHER" id="PTHR30327:SF1">
    <property type="entry name" value="UPF0301 PROTEIN YQGE"/>
    <property type="match status" value="1"/>
</dbReference>
<comment type="similarity">
    <text evidence="1 2">Belongs to the UPF0301 (AlgH) family.</text>
</comment>
<dbReference type="NCBIfam" id="NF001266">
    <property type="entry name" value="PRK00228.1-1"/>
    <property type="match status" value="1"/>
</dbReference>
<dbReference type="OrthoDB" id="9807486at2"/>
<accession>A0A4D6Y1L5</accession>
<dbReference type="EMBL" id="CP033004">
    <property type="protein sequence ID" value="QCI23502.1"/>
    <property type="molecule type" value="Genomic_DNA"/>
</dbReference>
<dbReference type="Pfam" id="PF02622">
    <property type="entry name" value="DUF179"/>
    <property type="match status" value="1"/>
</dbReference>
<dbReference type="Gene3D" id="3.40.1740.10">
    <property type="entry name" value="VC0467-like"/>
    <property type="match status" value="1"/>
</dbReference>
<dbReference type="PANTHER" id="PTHR30327">
    <property type="entry name" value="UNCHARACTERIZED PROTEIN YQGE"/>
    <property type="match status" value="1"/>
</dbReference>